<organism evidence="3 4">
    <name type="scientific">Ficus carica</name>
    <name type="common">Common fig</name>
    <dbReference type="NCBI Taxonomy" id="3494"/>
    <lineage>
        <taxon>Eukaryota</taxon>
        <taxon>Viridiplantae</taxon>
        <taxon>Streptophyta</taxon>
        <taxon>Embryophyta</taxon>
        <taxon>Tracheophyta</taxon>
        <taxon>Spermatophyta</taxon>
        <taxon>Magnoliopsida</taxon>
        <taxon>eudicotyledons</taxon>
        <taxon>Gunneridae</taxon>
        <taxon>Pentapetalae</taxon>
        <taxon>rosids</taxon>
        <taxon>fabids</taxon>
        <taxon>Rosales</taxon>
        <taxon>Moraceae</taxon>
        <taxon>Ficeae</taxon>
        <taxon>Ficus</taxon>
    </lineage>
</organism>
<dbReference type="EMBL" id="BTGU01000115">
    <property type="protein sequence ID" value="GMN61687.1"/>
    <property type="molecule type" value="Genomic_DNA"/>
</dbReference>
<feature type="domain" description="DNA2/NAM7 helicase-like C-terminal" evidence="2">
    <location>
        <begin position="77"/>
        <end position="183"/>
    </location>
</feature>
<dbReference type="AlphaFoldDB" id="A0AA88J4L4"/>
<keyword evidence="4" id="KW-1185">Reference proteome</keyword>
<protein>
    <submittedName>
        <fullName evidence="3">Uncharacterized protein</fullName>
    </submittedName>
</protein>
<dbReference type="InterPro" id="IPR041677">
    <property type="entry name" value="DNA2/NAM7_AAA_11"/>
</dbReference>
<evidence type="ECO:0000313" key="4">
    <source>
        <dbReference type="Proteomes" id="UP001187192"/>
    </source>
</evidence>
<evidence type="ECO:0000259" key="2">
    <source>
        <dbReference type="Pfam" id="PF13087"/>
    </source>
</evidence>
<sequence length="309" mass="35414">MATLIFCTASSSYKPYSVKMRLLNLLIVDEAQQMKECEFSIPLQLPGLQQAILFGGHCQLPASVTTKVSLCRSWFRKKFFKRLSLKGHPIHFLNIQYRMHPFITFFLCSKFYTEPISDAPIVRNNNYSKSNLPGPLFGPYSFINISCGNEEMDDVQYGKKNMVEVAVVTKIVQNLYRAWKDQRKKEWNENAVFDFESGWQPQFIGALEFVACVVSELLCNEQDAKTWIGKSKFSSECHQLLDRHYFSITTGFYESIRNLKPGNVDENVDVLFFAFRNIGNPLVLVSSGRSSAYKTSDAIFVDLEAHRGR</sequence>
<dbReference type="GO" id="GO:0004386">
    <property type="term" value="F:helicase activity"/>
    <property type="evidence" value="ECO:0007669"/>
    <property type="project" value="InterPro"/>
</dbReference>
<dbReference type="SUPFAM" id="SSF52540">
    <property type="entry name" value="P-loop containing nucleoside triphosphate hydrolases"/>
    <property type="match status" value="1"/>
</dbReference>
<name>A0AA88J4L4_FICCA</name>
<comment type="caution">
    <text evidence="3">The sequence shown here is derived from an EMBL/GenBank/DDBJ whole genome shotgun (WGS) entry which is preliminary data.</text>
</comment>
<dbReference type="PANTHER" id="PTHR10887:SF515">
    <property type="entry name" value="P-LOOP CONTAINING NUCLEOSIDE TRIPHOSPHATE HYDROLASES SUPERFAMILY PROTEIN"/>
    <property type="match status" value="1"/>
</dbReference>
<accession>A0AA88J4L4</accession>
<dbReference type="Proteomes" id="UP001187192">
    <property type="component" value="Unassembled WGS sequence"/>
</dbReference>
<feature type="domain" description="DNA2/NAM7 helicase helicase" evidence="1">
    <location>
        <begin position="2"/>
        <end position="66"/>
    </location>
</feature>
<gene>
    <name evidence="3" type="ORF">TIFTF001_030764</name>
</gene>
<dbReference type="Gene3D" id="3.40.50.300">
    <property type="entry name" value="P-loop containing nucleotide triphosphate hydrolases"/>
    <property type="match status" value="2"/>
</dbReference>
<dbReference type="PANTHER" id="PTHR10887">
    <property type="entry name" value="DNA2/NAM7 HELICASE FAMILY"/>
    <property type="match status" value="1"/>
</dbReference>
<reference evidence="3" key="1">
    <citation type="submission" date="2023-07" db="EMBL/GenBank/DDBJ databases">
        <title>draft genome sequence of fig (Ficus carica).</title>
        <authorList>
            <person name="Takahashi T."/>
            <person name="Nishimura K."/>
        </authorList>
    </citation>
    <scope>NUCLEOTIDE SEQUENCE</scope>
</reference>
<proteinExistence type="predicted"/>
<dbReference type="InterPro" id="IPR045055">
    <property type="entry name" value="DNA2/NAM7-like"/>
</dbReference>
<dbReference type="InterPro" id="IPR027417">
    <property type="entry name" value="P-loop_NTPase"/>
</dbReference>
<dbReference type="Pfam" id="PF13086">
    <property type="entry name" value="AAA_11"/>
    <property type="match status" value="1"/>
</dbReference>
<dbReference type="InterPro" id="IPR041679">
    <property type="entry name" value="DNA2/NAM7-like_C"/>
</dbReference>
<evidence type="ECO:0000313" key="3">
    <source>
        <dbReference type="EMBL" id="GMN61687.1"/>
    </source>
</evidence>
<dbReference type="Pfam" id="PF13087">
    <property type="entry name" value="AAA_12"/>
    <property type="match status" value="1"/>
</dbReference>
<evidence type="ECO:0000259" key="1">
    <source>
        <dbReference type="Pfam" id="PF13086"/>
    </source>
</evidence>